<protein>
    <recommendedName>
        <fullName evidence="2">1-phosphatidylinositol 4-kinase</fullName>
        <ecNumber evidence="2">2.7.1.67</ecNumber>
    </recommendedName>
</protein>
<evidence type="ECO:0000256" key="2">
    <source>
        <dbReference type="ARBA" id="ARBA00012169"/>
    </source>
</evidence>
<dbReference type="Proteomes" id="UP000825438">
    <property type="component" value="Chromosome I"/>
</dbReference>
<dbReference type="GO" id="GO:0007032">
    <property type="term" value="P:endosome organization"/>
    <property type="evidence" value="ECO:0007669"/>
    <property type="project" value="TreeGrafter"/>
</dbReference>
<dbReference type="GO" id="GO:0007030">
    <property type="term" value="P:Golgi organization"/>
    <property type="evidence" value="ECO:0007669"/>
    <property type="project" value="TreeGrafter"/>
</dbReference>
<dbReference type="PANTHER" id="PTHR12865:SF1">
    <property type="entry name" value="PHOSPHATIDYLINOSITOL 4-KINASE TYPE 2"/>
    <property type="match status" value="1"/>
</dbReference>
<feature type="region of interest" description="Disordered" evidence="9">
    <location>
        <begin position="477"/>
        <end position="501"/>
    </location>
</feature>
<evidence type="ECO:0000256" key="5">
    <source>
        <dbReference type="ARBA" id="ARBA00022741"/>
    </source>
</evidence>
<keyword evidence="4" id="KW-0808">Transferase</keyword>
<feature type="domain" description="PI3K/PI4K catalytic" evidence="11">
    <location>
        <begin position="745"/>
        <end position="1093"/>
    </location>
</feature>
<dbReference type="GO" id="GO:0004430">
    <property type="term" value="F:1-phosphatidylinositol 4-kinase activity"/>
    <property type="evidence" value="ECO:0007669"/>
    <property type="project" value="UniProtKB-EC"/>
</dbReference>
<organism evidence="12">
    <name type="scientific">Candidozyma auris</name>
    <name type="common">Yeast</name>
    <name type="synonym">Candida auris</name>
    <dbReference type="NCBI Taxonomy" id="498019"/>
    <lineage>
        <taxon>Eukaryota</taxon>
        <taxon>Fungi</taxon>
        <taxon>Dikarya</taxon>
        <taxon>Ascomycota</taxon>
        <taxon>Saccharomycotina</taxon>
        <taxon>Pichiomycetes</taxon>
        <taxon>Metschnikowiaceae</taxon>
        <taxon>Candidozyma</taxon>
    </lineage>
</organism>
<dbReference type="GO" id="GO:0005886">
    <property type="term" value="C:plasma membrane"/>
    <property type="evidence" value="ECO:0007669"/>
    <property type="project" value="UniProtKB-SubCell"/>
</dbReference>
<dbReference type="PANTHER" id="PTHR12865">
    <property type="entry name" value="PHOSPHATIDYLINOSITOL 4-KINASE TYPE-II"/>
    <property type="match status" value="1"/>
</dbReference>
<comment type="subcellular location">
    <subcellularLocation>
        <location evidence="1">Cell membrane</location>
    </subcellularLocation>
</comment>
<dbReference type="EC" id="2.7.1.67" evidence="2"/>
<feature type="compositionally biased region" description="Low complexity" evidence="9">
    <location>
        <begin position="371"/>
        <end position="384"/>
    </location>
</feature>
<keyword evidence="8" id="KW-0472">Membrane</keyword>
<feature type="region of interest" description="Disordered" evidence="9">
    <location>
        <begin position="371"/>
        <end position="391"/>
    </location>
</feature>
<dbReference type="PROSITE" id="PS50290">
    <property type="entry name" value="PI3_4_KINASE_3"/>
    <property type="match status" value="1"/>
</dbReference>
<accession>A0A8F2W0J9</accession>
<feature type="compositionally biased region" description="Low complexity" evidence="9">
    <location>
        <begin position="485"/>
        <end position="501"/>
    </location>
</feature>
<dbReference type="GO" id="GO:0005802">
    <property type="term" value="C:trans-Golgi network"/>
    <property type="evidence" value="ECO:0007669"/>
    <property type="project" value="TreeGrafter"/>
</dbReference>
<dbReference type="AlphaFoldDB" id="A0A8F2W0J9"/>
<feature type="signal peptide" evidence="10">
    <location>
        <begin position="1"/>
        <end position="19"/>
    </location>
</feature>
<evidence type="ECO:0000256" key="6">
    <source>
        <dbReference type="ARBA" id="ARBA00022777"/>
    </source>
</evidence>
<evidence type="ECO:0000313" key="12">
    <source>
        <dbReference type="EMBL" id="QWW22652.1"/>
    </source>
</evidence>
<evidence type="ECO:0000256" key="1">
    <source>
        <dbReference type="ARBA" id="ARBA00004236"/>
    </source>
</evidence>
<keyword evidence="7" id="KW-0067">ATP-binding</keyword>
<sequence>MKFAFVSTILCIFTSVTLASPAATPVGDEFNLAFIEDTLEERLDSYDLDDLNFFIEKRDTNGLERTIESLLNVVNDSGVIWAILDQVAYYPKRIEFIANATAKLVGGVDLSKVGDLASGLNLDLSDLNVSAIVSAVADSGVVSSLLDGILLDEDYRPVLVKLISRVLKSQKNTFLWLVQDVFKSNKNQKRAESSGLETFIGNIISTALSSTLVADVAKDVLTALNETQFLTYTVKHFLADEGYQNMTAQLVIDVMNTGALRLNGSALNVTAIAQKALSQPQVISGAVGYLLSGQLQLGGLTDGLGKYFDAVKDILKDVEESGTFAELNEYVFSESHTVSTPVLFTGNVVVPKTATFSLGGLGGLGGFVNASKTSSKSSKTSSSSKETESASITLSSNNSDFSYATDDNLNESQSAAEVASILSALSASPASETGEPSSKASSKASSVTSKASSAISSVSEAANSGVDSLSLFLQTYGSDNDNAETTTSTTSRSSSSSRSYRSMVTVTIDESTQTTTGGNGGGLGGLLGLFGSSTSAASNNQRRELNKAMPTRDHARNSSVKTGAHVLEETDDNSPRATHQVTSLYATATPVRSHDESYSSPVPFHGRAIGNDDAEMENLSSSVPILGGSRWLTPRIERRNSESTLSRLKSPSRKYISPGKWFSKSSKRKKRKRQVIEGPYTIEYSVFRPIQYLPQIKSEADIQEHAANILSQENNNELSPENFIKHDEFENLVSEMTHDVEFDTDLRPMSISQGSSGSYFILGKKEKHDDNSSEYTFEIYKRGIFKPKDEEPYGPLSPKWSKWLHRTFFPCFFGRACLIPNLGYISEAAACVLDRQLLSYIVPHTDIIYLKSHAFYYTLWERLRSTPAQLKIGSFQMFLNDYVEAQHFFSLYPLPTDIEKLPASKIILVESELPIDELQLTFHWTKEVLLQFQEQLEKLVILDYIMRNTDRGADNWMIKLEWKEQPSDDKFRHIYPHLKIGAIDSGLAFPWKHPDGWRSFPFGWLFLPYAIIGQPFSYKTRQHYLPLLTSKYWWEQTIMKLRSVFEKDADFKERMWRKQVAVLKGQAFNIVEILKSSHAGPLELTRRESLLIWDDEMNVPVQVNNSVLSHALETSIYDVTREPVANRLGHSETTPLLEPLKKQRSSAGSLESAFSESEPMRMSGFDYNITREGDDRDDYESIEETDTKTVVIERLEKLDTTSPVFTWC</sequence>
<gene>
    <name evidence="12" type="ORF">CA7LBN_001398</name>
</gene>
<evidence type="ECO:0000256" key="3">
    <source>
        <dbReference type="ARBA" id="ARBA00022475"/>
    </source>
</evidence>
<dbReference type="InterPro" id="IPR000403">
    <property type="entry name" value="PI3/4_kinase_cat_dom"/>
</dbReference>
<dbReference type="Pfam" id="PF00454">
    <property type="entry name" value="PI3_PI4_kinase"/>
    <property type="match status" value="1"/>
</dbReference>
<feature type="region of interest" description="Disordered" evidence="9">
    <location>
        <begin position="537"/>
        <end position="559"/>
    </location>
</feature>
<feature type="compositionally biased region" description="Basic and acidic residues" evidence="9">
    <location>
        <begin position="541"/>
        <end position="556"/>
    </location>
</feature>
<dbReference type="GO" id="GO:0000329">
    <property type="term" value="C:fungal-type vacuole membrane"/>
    <property type="evidence" value="ECO:0007669"/>
    <property type="project" value="TreeGrafter"/>
</dbReference>
<name>A0A8F2W0J9_CANAR</name>
<evidence type="ECO:0000256" key="10">
    <source>
        <dbReference type="SAM" id="SignalP"/>
    </source>
</evidence>
<feature type="chain" id="PRO_5034701872" description="1-phosphatidylinositol 4-kinase" evidence="10">
    <location>
        <begin position="20"/>
        <end position="1208"/>
    </location>
</feature>
<keyword evidence="5" id="KW-0547">Nucleotide-binding</keyword>
<evidence type="ECO:0000259" key="11">
    <source>
        <dbReference type="PROSITE" id="PS50290"/>
    </source>
</evidence>
<evidence type="ECO:0000256" key="7">
    <source>
        <dbReference type="ARBA" id="ARBA00022840"/>
    </source>
</evidence>
<dbReference type="EMBL" id="CP076749">
    <property type="protein sequence ID" value="QWW22652.1"/>
    <property type="molecule type" value="Genomic_DNA"/>
</dbReference>
<evidence type="ECO:0000256" key="9">
    <source>
        <dbReference type="SAM" id="MobiDB-lite"/>
    </source>
</evidence>
<dbReference type="GO" id="GO:0005524">
    <property type="term" value="F:ATP binding"/>
    <property type="evidence" value="ECO:0007669"/>
    <property type="project" value="UniProtKB-KW"/>
</dbReference>
<dbReference type="GO" id="GO:0046854">
    <property type="term" value="P:phosphatidylinositol phosphate biosynthetic process"/>
    <property type="evidence" value="ECO:0007669"/>
    <property type="project" value="TreeGrafter"/>
</dbReference>
<reference evidence="12" key="1">
    <citation type="submission" date="2021-06" db="EMBL/GenBank/DDBJ databases">
        <title>Candida auris outbreak in lebanese hospital.</title>
        <authorList>
            <person name="Finianos M."/>
        </authorList>
    </citation>
    <scope>NUCLEOTIDE SEQUENCE</scope>
    <source>
        <strain evidence="12">CA7LBN</strain>
    </source>
</reference>
<dbReference type="GO" id="GO:0005768">
    <property type="term" value="C:endosome"/>
    <property type="evidence" value="ECO:0007669"/>
    <property type="project" value="TreeGrafter"/>
</dbReference>
<evidence type="ECO:0000256" key="8">
    <source>
        <dbReference type="ARBA" id="ARBA00023136"/>
    </source>
</evidence>
<evidence type="ECO:0000256" key="4">
    <source>
        <dbReference type="ARBA" id="ARBA00022679"/>
    </source>
</evidence>
<dbReference type="InterPro" id="IPR039756">
    <property type="entry name" value="Lsb6/PI4K2"/>
</dbReference>
<proteinExistence type="predicted"/>
<keyword evidence="6" id="KW-0418">Kinase</keyword>
<keyword evidence="3" id="KW-1003">Cell membrane</keyword>
<keyword evidence="10" id="KW-0732">Signal</keyword>